<proteinExistence type="predicted"/>
<accession>A0A6P2RW31</accession>
<keyword evidence="2" id="KW-1185">Reference proteome</keyword>
<dbReference type="EMBL" id="CABVQD010000037">
    <property type="protein sequence ID" value="VWC36443.1"/>
    <property type="molecule type" value="Genomic_DNA"/>
</dbReference>
<dbReference type="AlphaFoldDB" id="A0A6P2RW31"/>
<evidence type="ECO:0000313" key="2">
    <source>
        <dbReference type="Proteomes" id="UP000494330"/>
    </source>
</evidence>
<organism evidence="1 2">
    <name type="scientific">Burkholderia paludis</name>
    <dbReference type="NCBI Taxonomy" id="1506587"/>
    <lineage>
        <taxon>Bacteria</taxon>
        <taxon>Pseudomonadati</taxon>
        <taxon>Pseudomonadota</taxon>
        <taxon>Betaproteobacteria</taxon>
        <taxon>Burkholderiales</taxon>
        <taxon>Burkholderiaceae</taxon>
        <taxon>Burkholderia</taxon>
        <taxon>Burkholderia cepacia complex</taxon>
    </lineage>
</organism>
<protein>
    <submittedName>
        <fullName evidence="1">Uncharacterized protein</fullName>
    </submittedName>
</protein>
<gene>
    <name evidence="1" type="ORF">BPA30113_06607</name>
</gene>
<evidence type="ECO:0000313" key="1">
    <source>
        <dbReference type="EMBL" id="VWC36443.1"/>
    </source>
</evidence>
<name>A0A6P2RW31_9BURK</name>
<reference evidence="1 2" key="1">
    <citation type="submission" date="2019-09" db="EMBL/GenBank/DDBJ databases">
        <authorList>
            <person name="Depoorter E."/>
        </authorList>
    </citation>
    <scope>NUCLEOTIDE SEQUENCE [LARGE SCALE GENOMIC DNA]</scope>
    <source>
        <strain evidence="1">LMG 30113</strain>
    </source>
</reference>
<dbReference type="Proteomes" id="UP000494330">
    <property type="component" value="Unassembled WGS sequence"/>
</dbReference>
<sequence>MATTYFGVPYTGVRSQFMDASEHFEKSGDGVRVPFGSFSVVERHTLTTFHADGQVRQFDTVD</sequence>